<evidence type="ECO:0000313" key="1">
    <source>
        <dbReference type="EMBL" id="MDD9205738.1"/>
    </source>
</evidence>
<proteinExistence type="predicted"/>
<protein>
    <recommendedName>
        <fullName evidence="3">ImmA/IrrE family metallo-endopeptidase</fullName>
    </recommendedName>
</protein>
<keyword evidence="2" id="KW-1185">Reference proteome</keyword>
<name>A0ABT5TVK8_9MICO</name>
<dbReference type="EMBL" id="JARACI010000635">
    <property type="protein sequence ID" value="MDD9205738.1"/>
    <property type="molecule type" value="Genomic_DNA"/>
</dbReference>
<comment type="caution">
    <text evidence="1">The sequence shown here is derived from an EMBL/GenBank/DDBJ whole genome shotgun (WGS) entry which is preliminary data.</text>
</comment>
<dbReference type="Proteomes" id="UP001165561">
    <property type="component" value="Unassembled WGS sequence"/>
</dbReference>
<evidence type="ECO:0000313" key="2">
    <source>
        <dbReference type="Proteomes" id="UP001165561"/>
    </source>
</evidence>
<sequence>MAIETGLAPAHAAKTALHEAAHVLLHTTQAPEVYVTHRGITETEAEAVAYIVADLLGLDTSAYSIGYVAGWADGDTDTIRATAARVLTAAQTLTDAITAPPLAAP</sequence>
<organism evidence="1 2">
    <name type="scientific">Georgenia halotolerans</name>
    <dbReference type="NCBI Taxonomy" id="3028317"/>
    <lineage>
        <taxon>Bacteria</taxon>
        <taxon>Bacillati</taxon>
        <taxon>Actinomycetota</taxon>
        <taxon>Actinomycetes</taxon>
        <taxon>Micrococcales</taxon>
        <taxon>Bogoriellaceae</taxon>
        <taxon>Georgenia</taxon>
    </lineage>
</organism>
<reference evidence="1" key="1">
    <citation type="submission" date="2023-02" db="EMBL/GenBank/DDBJ databases">
        <title>Georgenia sp.10Sc9-8, isolated from a soil sample collected from the Taklamakan desert.</title>
        <authorList>
            <person name="Liu S."/>
        </authorList>
    </citation>
    <scope>NUCLEOTIDE SEQUENCE</scope>
    <source>
        <strain evidence="1">10Sc9-8</strain>
    </source>
</reference>
<accession>A0ABT5TVK8</accession>
<evidence type="ECO:0008006" key="3">
    <source>
        <dbReference type="Google" id="ProtNLM"/>
    </source>
</evidence>
<gene>
    <name evidence="1" type="ORF">PU560_04555</name>
</gene>